<comment type="caution">
    <text evidence="2">The sequence shown here is derived from an EMBL/GenBank/DDBJ whole genome shotgun (WGS) entry which is preliminary data.</text>
</comment>
<gene>
    <name evidence="2" type="ORF">ACFPOC_11620</name>
</gene>
<accession>A0ABW0SDP8</accession>
<feature type="region of interest" description="Disordered" evidence="1">
    <location>
        <begin position="61"/>
        <end position="97"/>
    </location>
</feature>
<evidence type="ECO:0000313" key="3">
    <source>
        <dbReference type="Proteomes" id="UP001596056"/>
    </source>
</evidence>
<sequence length="97" mass="10008">MASSTCVPSSSQAMTRSIAANASGAAVPGGEEHVAEAGEQPDLVVHGAPVALQRGRLAPLDAPEHLAEQPLEHQHRVVGGTYEGRTADAMRRSSARS</sequence>
<evidence type="ECO:0000256" key="1">
    <source>
        <dbReference type="SAM" id="MobiDB-lite"/>
    </source>
</evidence>
<reference evidence="3" key="1">
    <citation type="journal article" date="2019" name="Int. J. Syst. Evol. Microbiol.">
        <title>The Global Catalogue of Microorganisms (GCM) 10K type strain sequencing project: providing services to taxonomists for standard genome sequencing and annotation.</title>
        <authorList>
            <consortium name="The Broad Institute Genomics Platform"/>
            <consortium name="The Broad Institute Genome Sequencing Center for Infectious Disease"/>
            <person name="Wu L."/>
            <person name="Ma J."/>
        </authorList>
    </citation>
    <scope>NUCLEOTIDE SEQUENCE [LARGE SCALE GENOMIC DNA]</scope>
    <source>
        <strain evidence="3">KACC 11588</strain>
    </source>
</reference>
<dbReference type="EMBL" id="JBHSNA010000010">
    <property type="protein sequence ID" value="MFC5567056.1"/>
    <property type="molecule type" value="Genomic_DNA"/>
</dbReference>
<dbReference type="Proteomes" id="UP001596056">
    <property type="component" value="Unassembled WGS sequence"/>
</dbReference>
<feature type="compositionally biased region" description="Basic and acidic residues" evidence="1">
    <location>
        <begin position="62"/>
        <end position="75"/>
    </location>
</feature>
<evidence type="ECO:0000313" key="2">
    <source>
        <dbReference type="EMBL" id="MFC5567056.1"/>
    </source>
</evidence>
<name>A0ABW0SDP8_9RHOB</name>
<keyword evidence="3" id="KW-1185">Reference proteome</keyword>
<protein>
    <submittedName>
        <fullName evidence="2">Uncharacterized protein</fullName>
    </submittedName>
</protein>
<proteinExistence type="predicted"/>
<dbReference type="RefSeq" id="WP_377110015.1">
    <property type="nucleotide sequence ID" value="NZ_JBHSNA010000010.1"/>
</dbReference>
<organism evidence="2 3">
    <name type="scientific">Rubellimicrobium aerolatum</name>
    <dbReference type="NCBI Taxonomy" id="490979"/>
    <lineage>
        <taxon>Bacteria</taxon>
        <taxon>Pseudomonadati</taxon>
        <taxon>Pseudomonadota</taxon>
        <taxon>Alphaproteobacteria</taxon>
        <taxon>Rhodobacterales</taxon>
        <taxon>Roseobacteraceae</taxon>
        <taxon>Rubellimicrobium</taxon>
    </lineage>
</organism>